<dbReference type="AlphaFoldDB" id="A0A0R3S746"/>
<evidence type="ECO:0000313" key="2">
    <source>
        <dbReference type="WBParaSite" id="EEL_0001061801-mRNA-1"/>
    </source>
</evidence>
<organism evidence="1 2">
    <name type="scientific">Elaeophora elaphi</name>
    <dbReference type="NCBI Taxonomy" id="1147741"/>
    <lineage>
        <taxon>Eukaryota</taxon>
        <taxon>Metazoa</taxon>
        <taxon>Ecdysozoa</taxon>
        <taxon>Nematoda</taxon>
        <taxon>Chromadorea</taxon>
        <taxon>Rhabditida</taxon>
        <taxon>Spirurina</taxon>
        <taxon>Spiruromorpha</taxon>
        <taxon>Filarioidea</taxon>
        <taxon>Onchocercidae</taxon>
        <taxon>Elaeophora</taxon>
    </lineage>
</organism>
<keyword evidence="1" id="KW-1185">Reference proteome</keyword>
<dbReference type="WBParaSite" id="EEL_0001061801-mRNA-1">
    <property type="protein sequence ID" value="EEL_0001061801-mRNA-1"/>
    <property type="gene ID" value="EEL_0001061801"/>
</dbReference>
<name>A0A0R3S746_9BILA</name>
<reference evidence="2" key="1">
    <citation type="submission" date="2017-02" db="UniProtKB">
        <authorList>
            <consortium name="WormBaseParasite"/>
        </authorList>
    </citation>
    <scope>IDENTIFICATION</scope>
</reference>
<sequence length="94" mass="10643">MACTLQSLRIGRTFDSDHQQNQKTLSSDDTSLSTIAVIGQVDELKVTPEASIHPKTSVMLTYKLYKYRDKLVSLIDGSRGQYRIFHSDQLPAKR</sequence>
<proteinExistence type="predicted"/>
<accession>A0A0R3S746</accession>
<dbReference type="Proteomes" id="UP000050640">
    <property type="component" value="Unplaced"/>
</dbReference>
<evidence type="ECO:0000313" key="1">
    <source>
        <dbReference type="Proteomes" id="UP000050640"/>
    </source>
</evidence>
<protein>
    <submittedName>
        <fullName evidence="2">DUF2577 domain-containing protein</fullName>
    </submittedName>
</protein>